<dbReference type="AlphaFoldDB" id="A0AAW7YUV4"/>
<dbReference type="InterPro" id="IPR007861">
    <property type="entry name" value="DNA_mismatch_repair_MutS_clamp"/>
</dbReference>
<evidence type="ECO:0000256" key="8">
    <source>
        <dbReference type="ARBA" id="ARBA00024647"/>
    </source>
</evidence>
<evidence type="ECO:0000256" key="3">
    <source>
        <dbReference type="ARBA" id="ARBA00022741"/>
    </source>
</evidence>
<dbReference type="Proteomes" id="UP001170310">
    <property type="component" value="Unassembled WGS sequence"/>
</dbReference>
<evidence type="ECO:0000259" key="12">
    <source>
        <dbReference type="PROSITE" id="PS00486"/>
    </source>
</evidence>
<dbReference type="Pfam" id="PF00488">
    <property type="entry name" value="MutS_V"/>
    <property type="match status" value="1"/>
</dbReference>
<dbReference type="NCBIfam" id="NF003810">
    <property type="entry name" value="PRK05399.1"/>
    <property type="match status" value="1"/>
</dbReference>
<gene>
    <name evidence="9 13" type="primary">mutS</name>
    <name evidence="13" type="ORF">Q4528_07005</name>
</gene>
<keyword evidence="14" id="KW-1185">Reference proteome</keyword>
<dbReference type="GO" id="GO:0005524">
    <property type="term" value="F:ATP binding"/>
    <property type="evidence" value="ECO:0007669"/>
    <property type="project" value="UniProtKB-UniRule"/>
</dbReference>
<evidence type="ECO:0000256" key="7">
    <source>
        <dbReference type="ARBA" id="ARBA00023204"/>
    </source>
</evidence>
<dbReference type="InterPro" id="IPR017261">
    <property type="entry name" value="DNA_mismatch_repair_MutS/MSH"/>
</dbReference>
<dbReference type="InterPro" id="IPR007860">
    <property type="entry name" value="DNA_mmatch_repair_MutS_con_dom"/>
</dbReference>
<dbReference type="InterPro" id="IPR045076">
    <property type="entry name" value="MutS"/>
</dbReference>
<dbReference type="FunFam" id="1.10.1420.10:FF:000007">
    <property type="entry name" value="DNA mismatch repair protein MutS"/>
    <property type="match status" value="1"/>
</dbReference>
<sequence>MSNVTPMMQQYLKIKSEYDDCLLFFRLGDFYEMFFEDAKEASRVLEITLTKRDAKKEDPIPMCGVPYHSADSYIETLINNGYKVAICEQMEDPKQTKGMVKREVVRIVTPGTVMDQGGVDEKQNNYILSFIKQGQEYALSYCDISTGELKATHFKDEATLLNEITTINPNEIVVNETLSENMQRQINMITETITVREDISNQSFSVNNNEHEGMYQSTQLLLDYIHHTQKRDLSHLEEVQHYAAIDFMKMDFYAKRNLELTESIRLKSKKGTLLWLMDETKTPMGARRLKQWIDRPLIYKQQIEERLNIVDEFINHFIERDTLRNYLNQVYDIERLVGRVSYGNVNARDLIQLKHSISEIPNIKQLLSQLESDKITQFDELEPLDDLLEVLENSLVEEPPISVKDGGLFKTGFNQQLDEYLEASRNGKSWLAELQARERERTGIKSLKISFNKVFGYFIEITRANLQGFEPSEFGYNRKQTLSNAERFITDELKEKEDIILGAEDKAIELEYQLFVKLREHIKSYTERLQKQAKIISELDCLQSFAEIAQKYNYVRPQFSVNKTLKLENSRHPVVERVMDYNDYVPNDCELDNDTFIYLITGPNMSGKSTYMRQIAIISIMAQMGAYVPCESAVLPIFDQIFTRIGAADDLVSGKSTFMVEMLEAQKALTYATEDSLIIFDEIGRGTSTYDGLALAQAMIEYVAQTSHAKTLFSTHYHELTTLDQLLPCLKNVHVAANEYKGELIFLHKVKDGAVDDSYGIQVAKLADLPDKVIQRAQVILDEFEQKSDNPEPMIVQSEVKDDAIDSNSNSETQDAVQHTNNQENTSSFEQAAFNLFDAEVQQSEVEAQIKSLNLSNMTPIEALVKLSELQNQLK</sequence>
<dbReference type="PANTHER" id="PTHR11361">
    <property type="entry name" value="DNA MISMATCH REPAIR PROTEIN MUTS FAMILY MEMBER"/>
    <property type="match status" value="1"/>
</dbReference>
<dbReference type="Pfam" id="PF05188">
    <property type="entry name" value="MutS_II"/>
    <property type="match status" value="1"/>
</dbReference>
<comment type="similarity">
    <text evidence="1 9 10">Belongs to the DNA mismatch repair MutS family.</text>
</comment>
<evidence type="ECO:0000256" key="11">
    <source>
        <dbReference type="SAM" id="MobiDB-lite"/>
    </source>
</evidence>
<dbReference type="PANTHER" id="PTHR11361:SF34">
    <property type="entry name" value="DNA MISMATCH REPAIR PROTEIN MSH1, MITOCHONDRIAL"/>
    <property type="match status" value="1"/>
</dbReference>
<dbReference type="Gene3D" id="1.10.1420.10">
    <property type="match status" value="2"/>
</dbReference>
<dbReference type="InterPro" id="IPR036678">
    <property type="entry name" value="MutS_con_dom_sf"/>
</dbReference>
<evidence type="ECO:0000256" key="2">
    <source>
        <dbReference type="ARBA" id="ARBA00021982"/>
    </source>
</evidence>
<dbReference type="SUPFAM" id="SSF52540">
    <property type="entry name" value="P-loop containing nucleoside triphosphate hydrolases"/>
    <property type="match status" value="1"/>
</dbReference>
<dbReference type="GO" id="GO:0003684">
    <property type="term" value="F:damaged DNA binding"/>
    <property type="evidence" value="ECO:0007669"/>
    <property type="project" value="UniProtKB-UniRule"/>
</dbReference>
<dbReference type="NCBIfam" id="TIGR01070">
    <property type="entry name" value="mutS1"/>
    <property type="match status" value="1"/>
</dbReference>
<keyword evidence="4 9" id="KW-0227">DNA damage</keyword>
<feature type="domain" description="DNA mismatch repair proteins mutS family" evidence="12">
    <location>
        <begin position="676"/>
        <end position="692"/>
    </location>
</feature>
<comment type="function">
    <text evidence="8 9">This protein is involved in the repair of mismatches in DNA. It is possible that it carries out the mismatch recognition step. This protein has a weak ATPase activity.</text>
</comment>
<feature type="binding site" evidence="9">
    <location>
        <begin position="602"/>
        <end position="609"/>
    </location>
    <ligand>
        <name>ATP</name>
        <dbReference type="ChEBI" id="CHEBI:30616"/>
    </ligand>
</feature>
<organism evidence="13 14">
    <name type="scientific">Staphylococcus pasteuri_A</name>
    <dbReference type="NCBI Taxonomy" id="3062664"/>
    <lineage>
        <taxon>Bacteria</taxon>
        <taxon>Bacillati</taxon>
        <taxon>Bacillota</taxon>
        <taxon>Bacilli</taxon>
        <taxon>Bacillales</taxon>
        <taxon>Staphylococcaceae</taxon>
        <taxon>Staphylococcus</taxon>
    </lineage>
</organism>
<dbReference type="GO" id="GO:0030983">
    <property type="term" value="F:mismatched DNA binding"/>
    <property type="evidence" value="ECO:0007669"/>
    <property type="project" value="InterPro"/>
</dbReference>
<accession>A0AAW7YUV4</accession>
<keyword evidence="6 9" id="KW-0238">DNA-binding</keyword>
<dbReference type="SMART" id="SM00534">
    <property type="entry name" value="MUTSac"/>
    <property type="match status" value="1"/>
</dbReference>
<dbReference type="PIRSF" id="PIRSF037677">
    <property type="entry name" value="DNA_mis_repair_Msh6"/>
    <property type="match status" value="1"/>
</dbReference>
<dbReference type="InterPro" id="IPR027417">
    <property type="entry name" value="P-loop_NTPase"/>
</dbReference>
<dbReference type="RefSeq" id="WP_046466625.1">
    <property type="nucleotide sequence ID" value="NZ_JAUOQO010000005.1"/>
</dbReference>
<proteinExistence type="inferred from homology"/>
<dbReference type="FunFam" id="3.40.1170.10:FF:000001">
    <property type="entry name" value="DNA mismatch repair protein MutS"/>
    <property type="match status" value="1"/>
</dbReference>
<evidence type="ECO:0000256" key="4">
    <source>
        <dbReference type="ARBA" id="ARBA00022763"/>
    </source>
</evidence>
<dbReference type="InterPro" id="IPR007695">
    <property type="entry name" value="DNA_mismatch_repair_MutS-lik_N"/>
</dbReference>
<keyword evidence="5 9" id="KW-0067">ATP-binding</keyword>
<evidence type="ECO:0000256" key="10">
    <source>
        <dbReference type="RuleBase" id="RU003756"/>
    </source>
</evidence>
<dbReference type="SUPFAM" id="SSF48334">
    <property type="entry name" value="DNA repair protein MutS, domain III"/>
    <property type="match status" value="1"/>
</dbReference>
<dbReference type="SMART" id="SM00533">
    <property type="entry name" value="MUTSd"/>
    <property type="match status" value="1"/>
</dbReference>
<feature type="region of interest" description="Disordered" evidence="11">
    <location>
        <begin position="805"/>
        <end position="824"/>
    </location>
</feature>
<evidence type="ECO:0000256" key="1">
    <source>
        <dbReference type="ARBA" id="ARBA00006271"/>
    </source>
</evidence>
<evidence type="ECO:0000313" key="14">
    <source>
        <dbReference type="Proteomes" id="UP001170310"/>
    </source>
</evidence>
<dbReference type="Gene3D" id="3.40.1170.10">
    <property type="entry name" value="DNA repair protein MutS, domain I"/>
    <property type="match status" value="1"/>
</dbReference>
<dbReference type="Pfam" id="PF05192">
    <property type="entry name" value="MutS_III"/>
    <property type="match status" value="1"/>
</dbReference>
<protein>
    <recommendedName>
        <fullName evidence="2 9">DNA mismatch repair protein MutS</fullName>
    </recommendedName>
</protein>
<dbReference type="Gene3D" id="3.30.420.110">
    <property type="entry name" value="MutS, connector domain"/>
    <property type="match status" value="1"/>
</dbReference>
<dbReference type="SUPFAM" id="SSF55271">
    <property type="entry name" value="DNA repair protein MutS, domain I"/>
    <property type="match status" value="1"/>
</dbReference>
<evidence type="ECO:0000313" key="13">
    <source>
        <dbReference type="EMBL" id="MDO6573902.1"/>
    </source>
</evidence>
<dbReference type="InterPro" id="IPR007696">
    <property type="entry name" value="DNA_mismatch_repair_MutS_core"/>
</dbReference>
<dbReference type="HAMAP" id="MF_00096">
    <property type="entry name" value="MutS"/>
    <property type="match status" value="1"/>
</dbReference>
<keyword evidence="3 9" id="KW-0547">Nucleotide-binding</keyword>
<dbReference type="SUPFAM" id="SSF53150">
    <property type="entry name" value="DNA repair protein MutS, domain II"/>
    <property type="match status" value="1"/>
</dbReference>
<dbReference type="InterPro" id="IPR005748">
    <property type="entry name" value="DNA_mismatch_repair_MutS"/>
</dbReference>
<dbReference type="GO" id="GO:0140664">
    <property type="term" value="F:ATP-dependent DNA damage sensor activity"/>
    <property type="evidence" value="ECO:0007669"/>
    <property type="project" value="InterPro"/>
</dbReference>
<dbReference type="Gene3D" id="3.40.50.300">
    <property type="entry name" value="P-loop containing nucleotide triphosphate hydrolases"/>
    <property type="match status" value="1"/>
</dbReference>
<evidence type="ECO:0000256" key="6">
    <source>
        <dbReference type="ARBA" id="ARBA00023125"/>
    </source>
</evidence>
<comment type="caution">
    <text evidence="13">The sequence shown here is derived from an EMBL/GenBank/DDBJ whole genome shotgun (WGS) entry which is preliminary data.</text>
</comment>
<dbReference type="PROSITE" id="PS00486">
    <property type="entry name" value="DNA_MISMATCH_REPAIR_2"/>
    <property type="match status" value="1"/>
</dbReference>
<dbReference type="Pfam" id="PF01624">
    <property type="entry name" value="MutS_I"/>
    <property type="match status" value="1"/>
</dbReference>
<dbReference type="Pfam" id="PF05190">
    <property type="entry name" value="MutS_IV"/>
    <property type="match status" value="1"/>
</dbReference>
<evidence type="ECO:0000256" key="5">
    <source>
        <dbReference type="ARBA" id="ARBA00022840"/>
    </source>
</evidence>
<dbReference type="GO" id="GO:0006298">
    <property type="term" value="P:mismatch repair"/>
    <property type="evidence" value="ECO:0007669"/>
    <property type="project" value="UniProtKB-UniRule"/>
</dbReference>
<keyword evidence="7 9" id="KW-0234">DNA repair</keyword>
<dbReference type="InterPro" id="IPR000432">
    <property type="entry name" value="DNA_mismatch_repair_MutS_C"/>
</dbReference>
<reference evidence="13" key="1">
    <citation type="submission" date="2023-07" db="EMBL/GenBank/DDBJ databases">
        <title>Genome content predicts the carbon catabolic preferences of heterotrophic bacteria.</title>
        <authorList>
            <person name="Gralka M."/>
        </authorList>
    </citation>
    <scope>NUCLEOTIDE SEQUENCE</scope>
    <source>
        <strain evidence="13">E2R20</strain>
    </source>
</reference>
<dbReference type="FunFam" id="3.40.50.300:FF:000896">
    <property type="entry name" value="DNA mismatch repair protein MutS"/>
    <property type="match status" value="1"/>
</dbReference>
<dbReference type="InterPro" id="IPR016151">
    <property type="entry name" value="DNA_mismatch_repair_MutS_N"/>
</dbReference>
<name>A0AAW7YUV4_9STAP</name>
<feature type="compositionally biased region" description="Polar residues" evidence="11">
    <location>
        <begin position="806"/>
        <end position="824"/>
    </location>
</feature>
<dbReference type="InterPro" id="IPR036187">
    <property type="entry name" value="DNA_mismatch_repair_MutS_sf"/>
</dbReference>
<dbReference type="CDD" id="cd03284">
    <property type="entry name" value="ABC_MutS1"/>
    <property type="match status" value="1"/>
</dbReference>
<evidence type="ECO:0000256" key="9">
    <source>
        <dbReference type="HAMAP-Rule" id="MF_00096"/>
    </source>
</evidence>
<dbReference type="GO" id="GO:0005829">
    <property type="term" value="C:cytosol"/>
    <property type="evidence" value="ECO:0007669"/>
    <property type="project" value="TreeGrafter"/>
</dbReference>
<dbReference type="EMBL" id="JAUOQO010000005">
    <property type="protein sequence ID" value="MDO6573902.1"/>
    <property type="molecule type" value="Genomic_DNA"/>
</dbReference>